<organism evidence="6 7">
    <name type="scientific">Sinocyclocheilus anshuiensis</name>
    <dbReference type="NCBI Taxonomy" id="1608454"/>
    <lineage>
        <taxon>Eukaryota</taxon>
        <taxon>Metazoa</taxon>
        <taxon>Chordata</taxon>
        <taxon>Craniata</taxon>
        <taxon>Vertebrata</taxon>
        <taxon>Euteleostomi</taxon>
        <taxon>Actinopterygii</taxon>
        <taxon>Neopterygii</taxon>
        <taxon>Teleostei</taxon>
        <taxon>Ostariophysi</taxon>
        <taxon>Cypriniformes</taxon>
        <taxon>Cyprinidae</taxon>
        <taxon>Cyprininae</taxon>
        <taxon>Sinocyclocheilus</taxon>
    </lineage>
</organism>
<dbReference type="Pfam" id="PF13359">
    <property type="entry name" value="DDE_Tnp_4"/>
    <property type="match status" value="1"/>
</dbReference>
<evidence type="ECO:0000256" key="1">
    <source>
        <dbReference type="ARBA" id="ARBA00001968"/>
    </source>
</evidence>
<feature type="region of interest" description="Disordered" evidence="3">
    <location>
        <begin position="122"/>
        <end position="175"/>
    </location>
</feature>
<keyword evidence="2" id="KW-0479">Metal-binding</keyword>
<dbReference type="Ensembl" id="ENSSANT00000098546.1">
    <property type="protein sequence ID" value="ENSSANP00000092763.1"/>
    <property type="gene ID" value="ENSSANG00000045778.1"/>
</dbReference>
<dbReference type="PANTHER" id="PTHR23098">
    <property type="entry name" value="AGAP001331-PA-RELATED"/>
    <property type="match status" value="1"/>
</dbReference>
<keyword evidence="7" id="KW-1185">Reference proteome</keyword>
<comment type="cofactor">
    <cofactor evidence="1">
        <name>a divalent metal cation</name>
        <dbReference type="ChEBI" id="CHEBI:60240"/>
    </cofactor>
</comment>
<feature type="compositionally biased region" description="Polar residues" evidence="3">
    <location>
        <begin position="132"/>
        <end position="143"/>
    </location>
</feature>
<evidence type="ECO:0000256" key="3">
    <source>
        <dbReference type="SAM" id="MobiDB-lite"/>
    </source>
</evidence>
<evidence type="ECO:0000259" key="5">
    <source>
        <dbReference type="Pfam" id="PF13873"/>
    </source>
</evidence>
<dbReference type="GO" id="GO:0046872">
    <property type="term" value="F:metal ion binding"/>
    <property type="evidence" value="ECO:0007669"/>
    <property type="project" value="UniProtKB-KW"/>
</dbReference>
<dbReference type="Proteomes" id="UP000472260">
    <property type="component" value="Unassembled WGS sequence"/>
</dbReference>
<proteinExistence type="predicted"/>
<dbReference type="InterPro" id="IPR028002">
    <property type="entry name" value="Myb_DNA-bind_5"/>
</dbReference>
<dbReference type="AlphaFoldDB" id="A0A671S9L1"/>
<evidence type="ECO:0000313" key="7">
    <source>
        <dbReference type="Proteomes" id="UP000472260"/>
    </source>
</evidence>
<sequence>MKMTQKKLFSKHEIAVLLEEVENNKIQLFSKLKNSITNADKQKIWAEITQKINAAGYGNGRSPEEVRNKWRDFTSVTKRRAAACKREANKTGAVINSVPPLTTEEEKVLAILGPEALEGILGGIDFRPPTSGPLQSSPSTSGLLQPGPSKSPKGPCLLLSFPDSPPSESSDTEGDAEVRNQQFYSIDNIPRVIGIIDGTLIPVSSPVVNEPLYICRKGYPAINVQIVCDHQGMFTDIVAKWPGNTHDSFVWAKSAVCQVAKEGGFGDSWLLGDT</sequence>
<reference evidence="6" key="1">
    <citation type="submission" date="2025-08" db="UniProtKB">
        <authorList>
            <consortium name="Ensembl"/>
        </authorList>
    </citation>
    <scope>IDENTIFICATION</scope>
</reference>
<evidence type="ECO:0000259" key="4">
    <source>
        <dbReference type="Pfam" id="PF13359"/>
    </source>
</evidence>
<dbReference type="Pfam" id="PF13873">
    <property type="entry name" value="Myb_DNA-bind_5"/>
    <property type="match status" value="1"/>
</dbReference>
<evidence type="ECO:0000313" key="6">
    <source>
        <dbReference type="Ensembl" id="ENSSANP00000092763.1"/>
    </source>
</evidence>
<protein>
    <submittedName>
        <fullName evidence="6">Uncharacterized protein</fullName>
    </submittedName>
</protein>
<dbReference type="Gene3D" id="1.10.10.60">
    <property type="entry name" value="Homeodomain-like"/>
    <property type="match status" value="1"/>
</dbReference>
<feature type="compositionally biased region" description="Low complexity" evidence="3">
    <location>
        <begin position="157"/>
        <end position="169"/>
    </location>
</feature>
<dbReference type="GO" id="GO:0005634">
    <property type="term" value="C:nucleus"/>
    <property type="evidence" value="ECO:0007669"/>
    <property type="project" value="TreeGrafter"/>
</dbReference>
<evidence type="ECO:0000256" key="2">
    <source>
        <dbReference type="ARBA" id="ARBA00022723"/>
    </source>
</evidence>
<reference evidence="6" key="2">
    <citation type="submission" date="2025-09" db="UniProtKB">
        <authorList>
            <consortium name="Ensembl"/>
        </authorList>
    </citation>
    <scope>IDENTIFICATION</scope>
</reference>
<feature type="domain" description="Myb/SANT-like DNA-binding" evidence="5">
    <location>
        <begin position="6"/>
        <end position="82"/>
    </location>
</feature>
<feature type="domain" description="DDE Tnp4" evidence="4">
    <location>
        <begin position="196"/>
        <end position="274"/>
    </location>
</feature>
<accession>A0A671S9L1</accession>
<name>A0A671S9L1_9TELE</name>
<dbReference type="PANTHER" id="PTHR23098:SF23">
    <property type="entry name" value="MYB-RELATED TRANSCRIPTION FACTOR, PARTNER OF PROFILIN-LIKE ISOFORM X2-RELATED"/>
    <property type="match status" value="1"/>
</dbReference>
<dbReference type="InterPro" id="IPR027806">
    <property type="entry name" value="HARBI1_dom"/>
</dbReference>